<organism evidence="4">
    <name type="scientific">marine sediment metagenome</name>
    <dbReference type="NCBI Taxonomy" id="412755"/>
    <lineage>
        <taxon>unclassified sequences</taxon>
        <taxon>metagenomes</taxon>
        <taxon>ecological metagenomes</taxon>
    </lineage>
</organism>
<dbReference type="SUPFAM" id="SSF53067">
    <property type="entry name" value="Actin-like ATPase domain"/>
    <property type="match status" value="1"/>
</dbReference>
<dbReference type="InterPro" id="IPR050406">
    <property type="entry name" value="FGGY_Carb_Kinase"/>
</dbReference>
<dbReference type="GO" id="GO:0005975">
    <property type="term" value="P:carbohydrate metabolic process"/>
    <property type="evidence" value="ECO:0007669"/>
    <property type="project" value="InterPro"/>
</dbReference>
<dbReference type="Gene3D" id="3.30.420.40">
    <property type="match status" value="1"/>
</dbReference>
<evidence type="ECO:0000259" key="3">
    <source>
        <dbReference type="Pfam" id="PF00370"/>
    </source>
</evidence>
<gene>
    <name evidence="4" type="ORF">LCGC14_2506750</name>
</gene>
<evidence type="ECO:0000313" key="4">
    <source>
        <dbReference type="EMBL" id="KKL15322.1"/>
    </source>
</evidence>
<evidence type="ECO:0000256" key="2">
    <source>
        <dbReference type="ARBA" id="ARBA00022777"/>
    </source>
</evidence>
<dbReference type="InterPro" id="IPR018484">
    <property type="entry name" value="FGGY_N"/>
</dbReference>
<feature type="domain" description="Carbohydrate kinase FGGY N-terminal" evidence="3">
    <location>
        <begin position="4"/>
        <end position="90"/>
    </location>
</feature>
<dbReference type="EMBL" id="LAZR01040103">
    <property type="protein sequence ID" value="KKL15322.1"/>
    <property type="molecule type" value="Genomic_DNA"/>
</dbReference>
<dbReference type="PANTHER" id="PTHR43095:SF5">
    <property type="entry name" value="XYLULOSE KINASE"/>
    <property type="match status" value="1"/>
</dbReference>
<dbReference type="AlphaFoldDB" id="A0A0F9BNC4"/>
<protein>
    <recommendedName>
        <fullName evidence="3">Carbohydrate kinase FGGY N-terminal domain-containing protein</fullName>
    </recommendedName>
</protein>
<keyword evidence="1" id="KW-0808">Transferase</keyword>
<name>A0A0F9BNC4_9ZZZZ</name>
<dbReference type="GO" id="GO:0016301">
    <property type="term" value="F:kinase activity"/>
    <property type="evidence" value="ECO:0007669"/>
    <property type="project" value="UniProtKB-KW"/>
</dbReference>
<sequence>MDLLIGLDVGTSAAKGVLISAQGEQIARAKRPTPFVYPQPSFIEVEPEAHYRSVCDLIQELASKVPAGSRVRALAMAAASGNTLLLDKNQLNHHRYPQNQNH</sequence>
<proteinExistence type="predicted"/>
<evidence type="ECO:0000256" key="1">
    <source>
        <dbReference type="ARBA" id="ARBA00022679"/>
    </source>
</evidence>
<comment type="caution">
    <text evidence="4">The sequence shown here is derived from an EMBL/GenBank/DDBJ whole genome shotgun (WGS) entry which is preliminary data.</text>
</comment>
<keyword evidence="2" id="KW-0418">Kinase</keyword>
<dbReference type="PANTHER" id="PTHR43095">
    <property type="entry name" value="SUGAR KINASE"/>
    <property type="match status" value="1"/>
</dbReference>
<dbReference type="InterPro" id="IPR043129">
    <property type="entry name" value="ATPase_NBD"/>
</dbReference>
<reference evidence="4" key="1">
    <citation type="journal article" date="2015" name="Nature">
        <title>Complex archaea that bridge the gap between prokaryotes and eukaryotes.</title>
        <authorList>
            <person name="Spang A."/>
            <person name="Saw J.H."/>
            <person name="Jorgensen S.L."/>
            <person name="Zaremba-Niedzwiedzka K."/>
            <person name="Martijn J."/>
            <person name="Lind A.E."/>
            <person name="van Eijk R."/>
            <person name="Schleper C."/>
            <person name="Guy L."/>
            <person name="Ettema T.J."/>
        </authorList>
    </citation>
    <scope>NUCLEOTIDE SEQUENCE</scope>
</reference>
<accession>A0A0F9BNC4</accession>
<dbReference type="Pfam" id="PF00370">
    <property type="entry name" value="FGGY_N"/>
    <property type="match status" value="1"/>
</dbReference>